<evidence type="ECO:0000313" key="1">
    <source>
        <dbReference type="EMBL" id="AEF54047.1"/>
    </source>
</evidence>
<accession>F6CTZ5</accession>
<dbReference type="AlphaFoldDB" id="F6CTZ5"/>
<proteinExistence type="predicted"/>
<sequence length="36" mass="3799">MLAGLIDDPCVRPFLVRLAGPELSQVLVSDFGVGDV</sequence>
<reference evidence="1 2" key="1">
    <citation type="journal article" date="2012" name="Stand. Genomic Sci.">
        <title>Complete genome sequence of Marinomonas posidonica type strain (IVIA-Po-181(T)).</title>
        <authorList>
            <person name="Lucas-Elio P."/>
            <person name="Goodwin L."/>
            <person name="Woyke T."/>
            <person name="Pitluck S."/>
            <person name="Nolan M."/>
            <person name="Kyrpides N.C."/>
            <person name="Detter J.C."/>
            <person name="Copeland A."/>
            <person name="Lu M."/>
            <person name="Bruce D."/>
            <person name="Detter C."/>
            <person name="Tapia R."/>
            <person name="Han S."/>
            <person name="Land M.L."/>
            <person name="Ivanova N."/>
            <person name="Mikhailova N."/>
            <person name="Johnston A.W."/>
            <person name="Sanchez-Amat A."/>
        </authorList>
    </citation>
    <scope>NUCLEOTIDE SEQUENCE [LARGE SCALE GENOMIC DNA]</scope>
    <source>
        <strain evidence="2">CECT 7376 / NCIMB 14433 / IVIA-Po-181</strain>
    </source>
</reference>
<evidence type="ECO:0000313" key="2">
    <source>
        <dbReference type="Proteomes" id="UP000009230"/>
    </source>
</evidence>
<dbReference type="STRING" id="491952.Mar181_0998"/>
<dbReference type="EMBL" id="CP002771">
    <property type="protein sequence ID" value="AEF54047.1"/>
    <property type="molecule type" value="Genomic_DNA"/>
</dbReference>
<dbReference type="Proteomes" id="UP000009230">
    <property type="component" value="Chromosome"/>
</dbReference>
<dbReference type="KEGG" id="mpc:Mar181_0998"/>
<name>F6CTZ5_MARPP</name>
<organism evidence="1 2">
    <name type="scientific">Marinomonas posidonica (strain CECT 7376 / NCIMB 14433 / IVIA-Po-181)</name>
    <dbReference type="NCBI Taxonomy" id="491952"/>
    <lineage>
        <taxon>Bacteria</taxon>
        <taxon>Pseudomonadati</taxon>
        <taxon>Pseudomonadota</taxon>
        <taxon>Gammaproteobacteria</taxon>
        <taxon>Oceanospirillales</taxon>
        <taxon>Oceanospirillaceae</taxon>
        <taxon>Marinomonas</taxon>
    </lineage>
</organism>
<keyword evidence="2" id="KW-1185">Reference proteome</keyword>
<dbReference type="HOGENOM" id="CLU_3357007_0_0_6"/>
<protein>
    <submittedName>
        <fullName evidence="1">Uncharacterized protein</fullName>
    </submittedName>
</protein>
<gene>
    <name evidence="1" type="ordered locus">Mar181_0998</name>
</gene>